<dbReference type="VEuPathDB" id="FungiDB:PHYBLDRAFT_164846"/>
<evidence type="ECO:0000259" key="4">
    <source>
        <dbReference type="PROSITE" id="PS50010"/>
    </source>
</evidence>
<dbReference type="InterPro" id="IPR035899">
    <property type="entry name" value="DBL_dom_sf"/>
</dbReference>
<proteinExistence type="predicted"/>
<gene>
    <name evidence="6" type="ORF">PHYBLDRAFT_164846</name>
</gene>
<dbReference type="Gene3D" id="2.30.29.30">
    <property type="entry name" value="Pleckstrin-homology domain (PH domain)/Phosphotyrosine-binding domain (PTB)"/>
    <property type="match status" value="1"/>
</dbReference>
<dbReference type="GO" id="GO:0035556">
    <property type="term" value="P:intracellular signal transduction"/>
    <property type="evidence" value="ECO:0007669"/>
    <property type="project" value="InterPro"/>
</dbReference>
<evidence type="ECO:0000313" key="7">
    <source>
        <dbReference type="Proteomes" id="UP000077315"/>
    </source>
</evidence>
<dbReference type="InterPro" id="IPR001180">
    <property type="entry name" value="CNH_dom"/>
</dbReference>
<feature type="domain" description="CNH" evidence="5">
    <location>
        <begin position="808"/>
        <end position="1113"/>
    </location>
</feature>
<evidence type="ECO:0000256" key="1">
    <source>
        <dbReference type="ARBA" id="ARBA00022553"/>
    </source>
</evidence>
<feature type="region of interest" description="Disordered" evidence="3">
    <location>
        <begin position="124"/>
        <end position="148"/>
    </location>
</feature>
<protein>
    <submittedName>
        <fullName evidence="6">Uncharacterized protein</fullName>
    </submittedName>
</protein>
<dbReference type="SMART" id="SM00049">
    <property type="entry name" value="DEP"/>
    <property type="match status" value="1"/>
</dbReference>
<evidence type="ECO:0000256" key="2">
    <source>
        <dbReference type="ARBA" id="ARBA00022658"/>
    </source>
</evidence>
<feature type="compositionally biased region" description="Polar residues" evidence="3">
    <location>
        <begin position="41"/>
        <end position="50"/>
    </location>
</feature>
<dbReference type="Pfam" id="PF15405">
    <property type="entry name" value="PH_5"/>
    <property type="match status" value="1"/>
</dbReference>
<name>A0A167PI13_PHYB8</name>
<keyword evidence="1" id="KW-0597">Phosphoprotein</keyword>
<accession>A0A167PI13</accession>
<dbReference type="InterPro" id="IPR036388">
    <property type="entry name" value="WH-like_DNA-bd_sf"/>
</dbReference>
<feature type="domain" description="DH" evidence="4">
    <location>
        <begin position="418"/>
        <end position="595"/>
    </location>
</feature>
<evidence type="ECO:0000313" key="6">
    <source>
        <dbReference type="EMBL" id="OAD77966.1"/>
    </source>
</evidence>
<dbReference type="PANTHER" id="PTHR46572:SF2">
    <property type="entry name" value="RHO1 GDP-GTP EXCHANGE PROTEIN 1-RELATED"/>
    <property type="match status" value="1"/>
</dbReference>
<dbReference type="AlphaFoldDB" id="A0A167PI13"/>
<dbReference type="InterPro" id="IPR036390">
    <property type="entry name" value="WH_DNA-bd_sf"/>
</dbReference>
<dbReference type="STRING" id="763407.A0A167PI13"/>
<dbReference type="InterPro" id="IPR041675">
    <property type="entry name" value="PH_5"/>
</dbReference>
<dbReference type="SUPFAM" id="SSF48065">
    <property type="entry name" value="DBL homology domain (DH-domain)"/>
    <property type="match status" value="1"/>
</dbReference>
<dbReference type="InterPro" id="IPR000591">
    <property type="entry name" value="DEP_dom"/>
</dbReference>
<dbReference type="PROSITE" id="PS50010">
    <property type="entry name" value="DH_2"/>
    <property type="match status" value="1"/>
</dbReference>
<dbReference type="GO" id="GO:0005085">
    <property type="term" value="F:guanyl-nucleotide exchange factor activity"/>
    <property type="evidence" value="ECO:0007669"/>
    <property type="project" value="UniProtKB-KW"/>
</dbReference>
<dbReference type="SUPFAM" id="SSF46785">
    <property type="entry name" value="Winged helix' DNA-binding domain"/>
    <property type="match status" value="1"/>
</dbReference>
<feature type="region of interest" description="Disordered" evidence="3">
    <location>
        <begin position="38"/>
        <end position="69"/>
    </location>
</feature>
<dbReference type="Pfam" id="PF00610">
    <property type="entry name" value="DEP"/>
    <property type="match status" value="1"/>
</dbReference>
<dbReference type="EMBL" id="KV440974">
    <property type="protein sequence ID" value="OAD77966.1"/>
    <property type="molecule type" value="Genomic_DNA"/>
</dbReference>
<dbReference type="SMART" id="SM00325">
    <property type="entry name" value="RhoGEF"/>
    <property type="match status" value="1"/>
</dbReference>
<dbReference type="InParanoid" id="A0A167PI13"/>
<dbReference type="InterPro" id="IPR052233">
    <property type="entry name" value="Rho-type_GEFs"/>
</dbReference>
<dbReference type="PANTHER" id="PTHR46572">
    <property type="entry name" value="RHO1 GDP-GTP EXCHANGE PROTEIN 1-RELATED"/>
    <property type="match status" value="1"/>
</dbReference>
<dbReference type="RefSeq" id="XP_018296006.1">
    <property type="nucleotide sequence ID" value="XM_018435089.1"/>
</dbReference>
<dbReference type="Gene3D" id="1.10.10.10">
    <property type="entry name" value="Winged helix-like DNA-binding domain superfamily/Winged helix DNA-binding domain"/>
    <property type="match status" value="1"/>
</dbReference>
<reference evidence="7" key="1">
    <citation type="submission" date="2015-06" db="EMBL/GenBank/DDBJ databases">
        <title>Expansion of signal transduction pathways in fungi by whole-genome duplication.</title>
        <authorList>
            <consortium name="DOE Joint Genome Institute"/>
            <person name="Corrochano L.M."/>
            <person name="Kuo A."/>
            <person name="Marcet-Houben M."/>
            <person name="Polaino S."/>
            <person name="Salamov A."/>
            <person name="Villalobos J.M."/>
            <person name="Alvarez M.I."/>
            <person name="Avalos J."/>
            <person name="Benito E.P."/>
            <person name="Benoit I."/>
            <person name="Burger G."/>
            <person name="Camino L.P."/>
            <person name="Canovas D."/>
            <person name="Cerda-Olmedo E."/>
            <person name="Cheng J.-F."/>
            <person name="Dominguez A."/>
            <person name="Elias M."/>
            <person name="Eslava A.P."/>
            <person name="Glaser F."/>
            <person name="Grimwood J."/>
            <person name="Gutierrez G."/>
            <person name="Heitman J."/>
            <person name="Henrissat B."/>
            <person name="Iturriaga E.A."/>
            <person name="Lang B.F."/>
            <person name="Lavin J.L."/>
            <person name="Lee S."/>
            <person name="Li W."/>
            <person name="Lindquist E."/>
            <person name="Lopez-Garcia S."/>
            <person name="Luque E.M."/>
            <person name="Marcos A.T."/>
            <person name="Martin J."/>
            <person name="McCluskey K."/>
            <person name="Medina H.R."/>
            <person name="Miralles-Duran A."/>
            <person name="Miyazaki A."/>
            <person name="Munoz-Torres E."/>
            <person name="Oguiza J.A."/>
            <person name="Ohm R."/>
            <person name="Olmedo M."/>
            <person name="Orejas M."/>
            <person name="Ortiz-Castellanos L."/>
            <person name="Pisabarro A.G."/>
            <person name="Rodriguez-Romero J."/>
            <person name="Ruiz-Herrera J."/>
            <person name="Ruiz-Vazquez R."/>
            <person name="Sanz C."/>
            <person name="Schackwitz W."/>
            <person name="Schmutz J."/>
            <person name="Shahriari M."/>
            <person name="Shelest E."/>
            <person name="Silva-Franco F."/>
            <person name="Soanes D."/>
            <person name="Syed K."/>
            <person name="Tagua V.G."/>
            <person name="Talbot N.J."/>
            <person name="Thon M."/>
            <person name="De vries R.P."/>
            <person name="Wiebenga A."/>
            <person name="Yadav J.S."/>
            <person name="Braun E.L."/>
            <person name="Baker S."/>
            <person name="Garre V."/>
            <person name="Horwitz B."/>
            <person name="Torres-Martinez S."/>
            <person name="Idnurm A."/>
            <person name="Herrera-Estrella A."/>
            <person name="Gabaldon T."/>
            <person name="Grigoriev I.V."/>
        </authorList>
    </citation>
    <scope>NUCLEOTIDE SEQUENCE [LARGE SCALE GENOMIC DNA]</scope>
    <source>
        <strain evidence="7">NRRL 1555(-)</strain>
    </source>
</reference>
<dbReference type="Proteomes" id="UP000077315">
    <property type="component" value="Unassembled WGS sequence"/>
</dbReference>
<evidence type="ECO:0000259" key="5">
    <source>
        <dbReference type="PROSITE" id="PS50219"/>
    </source>
</evidence>
<dbReference type="SMART" id="SM00036">
    <property type="entry name" value="CNH"/>
    <property type="match status" value="1"/>
</dbReference>
<sequence>MSIQQDPPPPRIPPHGHDISYTASEKLAYLDSALSERMAGNPSTSWIQSAHPSPPPLSPHRTNSPLTSLQPAGWEKFTREYGYPTRAASNTITPPIHYTRETNFGRRNHDSTTETSAILASSFESKSRYTENRHDIPSHPLGMTSSGIQEPRNITEQANIRQDKILFSPDEVQAQRSRSFAYGTQSSVSRGHSKQIKQRLPLVYPALLSRVAQELRHRVILRDRIKNNVEYKNAFEGEEAIDKIAMIIRTTDRWVALRLGRALGAQRFFHDVNYESRLVDSTTEIYQFDYRVCHYGASESPMASPGTLTTSSSSASDFFNENASVATSLLELTDQYDGLPNGVFTELTHCYSSTCHGSQPCYSYTCPKRTAMRKSVDYAGMSLTRTNSNPFIRQQSHKLWADIVDEEVLLSVSSAERKRQEHIYELIYTEADFVKDLEYLEEMWIKPLRTTDIIPILSRENFIQKVFCNILSIRDINAQLVEAFNARQKESPVVSQIGDVILEFMVDFEPFIKYGARQHEAKFELDHERAQTERHPSSSKLELNGYLTKPTTRLGRYTLLLNDILKHTPDNHPDRVDIPKAIDYIKQLLTRVNTEAGKAKNRFDLERIHNNLAFKHKADEMDLHLLEDGRYIVKQSTLRKGVHLDSTEYQVILFDHYFVVAKVKLVQGIEHYIVQKRPISVHFLSASPPEGNRTKRSSSIIPYIPGGPYPSLTPNLHMIRISSELANPSMPTSHTLPTGLIAPSKTGYPIIFHHLGNKGTGSFTLYASSMATRKPWIEKILKQQLEKNQVHPVVEVVPAIPEREFYVDVKINHMVTFNSGQQYLLATDIGVYVGHTSRSKTPHKILSLYKVTQIEALETAQVLLVLSDKILWEYGLDVVNGKPETQPLGRKVQTHVPFFHVGTSLNRKLVCVPRVSTLKSTISIFEPANSPELKKPGILDRIVRTQLSSDLHLKRFKDCYIPAEALSIELSPSKMLITCPRGLIMVDMRTDKVQHLLNPGDKHLKFITEREREESNLQLRQQMIRIVVFPVPLGDYFLCYDVYGFYIDSKGNRTRRDFIIEWEGHPESFAFSYPHVIAFDPSFIEIRNIETGELEQVIKGNNIRCLSNGHKTELPLIFGVMTDPQKDIYQTIFNLKLLPDRPSKSSI</sequence>
<dbReference type="OrthoDB" id="2272012at2759"/>
<dbReference type="InterPro" id="IPR000219">
    <property type="entry name" value="DH_dom"/>
</dbReference>
<keyword evidence="7" id="KW-1185">Reference proteome</keyword>
<keyword evidence="2" id="KW-0344">Guanine-nucleotide releasing factor</keyword>
<feature type="compositionally biased region" description="Basic and acidic residues" evidence="3">
    <location>
        <begin position="125"/>
        <end position="137"/>
    </location>
</feature>
<dbReference type="CDD" id="cd00160">
    <property type="entry name" value="RhoGEF"/>
    <property type="match status" value="1"/>
</dbReference>
<dbReference type="Gene3D" id="1.20.900.10">
    <property type="entry name" value="Dbl homology (DH) domain"/>
    <property type="match status" value="1"/>
</dbReference>
<organism evidence="6 7">
    <name type="scientific">Phycomyces blakesleeanus (strain ATCC 8743b / DSM 1359 / FGSC 10004 / NBRC 33097 / NRRL 1555)</name>
    <dbReference type="NCBI Taxonomy" id="763407"/>
    <lineage>
        <taxon>Eukaryota</taxon>
        <taxon>Fungi</taxon>
        <taxon>Fungi incertae sedis</taxon>
        <taxon>Mucoromycota</taxon>
        <taxon>Mucoromycotina</taxon>
        <taxon>Mucoromycetes</taxon>
        <taxon>Mucorales</taxon>
        <taxon>Phycomycetaceae</taxon>
        <taxon>Phycomyces</taxon>
    </lineage>
</organism>
<dbReference type="Pfam" id="PF00621">
    <property type="entry name" value="RhoGEF"/>
    <property type="match status" value="1"/>
</dbReference>
<dbReference type="GeneID" id="28995995"/>
<dbReference type="Pfam" id="PF00780">
    <property type="entry name" value="CNH"/>
    <property type="match status" value="1"/>
</dbReference>
<dbReference type="InterPro" id="IPR011993">
    <property type="entry name" value="PH-like_dom_sf"/>
</dbReference>
<evidence type="ECO:0000256" key="3">
    <source>
        <dbReference type="SAM" id="MobiDB-lite"/>
    </source>
</evidence>
<dbReference type="PROSITE" id="PS50219">
    <property type="entry name" value="CNH"/>
    <property type="match status" value="1"/>
</dbReference>